<protein>
    <submittedName>
        <fullName evidence="3">MlaD family protein</fullName>
    </submittedName>
</protein>
<evidence type="ECO:0000259" key="2">
    <source>
        <dbReference type="Pfam" id="PF02470"/>
    </source>
</evidence>
<sequence length="331" mass="35739">MPSMRRIQASVGALVLVGAALLTGVVLFLTGDRLRSGDSVFETYSRESVQGLETGSPVRYRGVQVGRVTEIGLASAEYRRTRGEAFASGFQLVFVRFAVDLSRVGDIPSLPDAVNEGLRARLATQGITGVVYIELDYVDPERFPPGWVPWEPRFPVIPAQPSTTAQVQSAAETLLRRFENVDVTGILENLNGLLTDLRSRVQEGDITAVLRDASALLSELRGQAQRADLPGAVDEIRGAAAGVRGLTEGRDVREALAALNGAMADLRRTTQVLPRTVGRVNATIGDVQADLAPILRDLRAATSNLRETTEALRRSPSQLLLGAPPPPDRRR</sequence>
<dbReference type="PANTHER" id="PTHR36698:SF2">
    <property type="entry name" value="MCE_MLAD DOMAIN-CONTAINING PROTEIN"/>
    <property type="match status" value="1"/>
</dbReference>
<evidence type="ECO:0000313" key="3">
    <source>
        <dbReference type="EMBL" id="MCW8088150.1"/>
    </source>
</evidence>
<proteinExistence type="predicted"/>
<dbReference type="RefSeq" id="WP_301592349.1">
    <property type="nucleotide sequence ID" value="NZ_JAPFQI010000027.1"/>
</dbReference>
<evidence type="ECO:0000256" key="1">
    <source>
        <dbReference type="SAM" id="MobiDB-lite"/>
    </source>
</evidence>
<comment type="caution">
    <text evidence="3">The sequence shown here is derived from an EMBL/GenBank/DDBJ whole genome shotgun (WGS) entry which is preliminary data.</text>
</comment>
<feature type="domain" description="Mce/MlaD" evidence="2">
    <location>
        <begin position="48"/>
        <end position="136"/>
    </location>
</feature>
<accession>A0ABT3P156</accession>
<organism evidence="3 4">
    <name type="scientific">Sabulicella glaciei</name>
    <dbReference type="NCBI Taxonomy" id="2984948"/>
    <lineage>
        <taxon>Bacteria</taxon>
        <taxon>Pseudomonadati</taxon>
        <taxon>Pseudomonadota</taxon>
        <taxon>Alphaproteobacteria</taxon>
        <taxon>Acetobacterales</taxon>
        <taxon>Acetobacteraceae</taxon>
        <taxon>Sabulicella</taxon>
    </lineage>
</organism>
<dbReference type="InterPro" id="IPR003399">
    <property type="entry name" value="Mce/MlaD"/>
</dbReference>
<dbReference type="PANTHER" id="PTHR36698">
    <property type="entry name" value="BLL5892 PROTEIN"/>
    <property type="match status" value="1"/>
</dbReference>
<dbReference type="Pfam" id="PF02470">
    <property type="entry name" value="MlaD"/>
    <property type="match status" value="1"/>
</dbReference>
<reference evidence="3 4" key="1">
    <citation type="submission" date="2022-10" db="EMBL/GenBank/DDBJ databases">
        <title>Roseococcus glaciei nov., sp. nov., isolated from glacier.</title>
        <authorList>
            <person name="Liu Q."/>
            <person name="Xin Y.-H."/>
        </authorList>
    </citation>
    <scope>NUCLEOTIDE SEQUENCE [LARGE SCALE GENOMIC DNA]</scope>
    <source>
        <strain evidence="3 4">MDT2-1-1</strain>
    </source>
</reference>
<gene>
    <name evidence="3" type="ORF">OF850_21370</name>
</gene>
<evidence type="ECO:0000313" key="4">
    <source>
        <dbReference type="Proteomes" id="UP001526430"/>
    </source>
</evidence>
<dbReference type="Proteomes" id="UP001526430">
    <property type="component" value="Unassembled WGS sequence"/>
</dbReference>
<name>A0ABT3P156_9PROT</name>
<feature type="region of interest" description="Disordered" evidence="1">
    <location>
        <begin position="309"/>
        <end position="331"/>
    </location>
</feature>
<dbReference type="EMBL" id="JAPFQI010000027">
    <property type="protein sequence ID" value="MCW8088150.1"/>
    <property type="molecule type" value="Genomic_DNA"/>
</dbReference>
<keyword evidence="4" id="KW-1185">Reference proteome</keyword>